<accession>A0A5C5UWM0</accession>
<comment type="caution">
    <text evidence="2">The sequence shown here is derived from an EMBL/GenBank/DDBJ whole genome shotgun (WGS) entry which is preliminary data.</text>
</comment>
<feature type="region of interest" description="Disordered" evidence="1">
    <location>
        <begin position="98"/>
        <end position="117"/>
    </location>
</feature>
<protein>
    <submittedName>
        <fullName evidence="2">Uncharacterized protein</fullName>
    </submittedName>
</protein>
<name>A0A5C5UWM0_9BACT</name>
<feature type="compositionally biased region" description="Low complexity" evidence="1">
    <location>
        <begin position="186"/>
        <end position="225"/>
    </location>
</feature>
<evidence type="ECO:0000313" key="2">
    <source>
        <dbReference type="EMBL" id="TWT30259.1"/>
    </source>
</evidence>
<dbReference type="AlphaFoldDB" id="A0A5C5UWM0"/>
<dbReference type="EMBL" id="SIHJ01000005">
    <property type="protein sequence ID" value="TWT30259.1"/>
    <property type="molecule type" value="Genomic_DNA"/>
</dbReference>
<proteinExistence type="predicted"/>
<dbReference type="Proteomes" id="UP000316714">
    <property type="component" value="Unassembled WGS sequence"/>
</dbReference>
<feature type="region of interest" description="Disordered" evidence="1">
    <location>
        <begin position="156"/>
        <end position="225"/>
    </location>
</feature>
<evidence type="ECO:0000313" key="3">
    <source>
        <dbReference type="Proteomes" id="UP000316714"/>
    </source>
</evidence>
<evidence type="ECO:0000256" key="1">
    <source>
        <dbReference type="SAM" id="MobiDB-lite"/>
    </source>
</evidence>
<gene>
    <name evidence="2" type="ORF">KOR34_48170</name>
</gene>
<reference evidence="2 3" key="1">
    <citation type="submission" date="2019-02" db="EMBL/GenBank/DDBJ databases">
        <title>Deep-cultivation of Planctomycetes and their phenomic and genomic characterization uncovers novel biology.</title>
        <authorList>
            <person name="Wiegand S."/>
            <person name="Jogler M."/>
            <person name="Boedeker C."/>
            <person name="Pinto D."/>
            <person name="Vollmers J."/>
            <person name="Rivas-Marin E."/>
            <person name="Kohn T."/>
            <person name="Peeters S.H."/>
            <person name="Heuer A."/>
            <person name="Rast P."/>
            <person name="Oberbeckmann S."/>
            <person name="Bunk B."/>
            <person name="Jeske O."/>
            <person name="Meyerdierks A."/>
            <person name="Storesund J.E."/>
            <person name="Kallscheuer N."/>
            <person name="Luecker S."/>
            <person name="Lage O.M."/>
            <person name="Pohl T."/>
            <person name="Merkel B.J."/>
            <person name="Hornburger P."/>
            <person name="Mueller R.-W."/>
            <person name="Bruemmer F."/>
            <person name="Labrenz M."/>
            <person name="Spormann A.M."/>
            <person name="Op Den Camp H."/>
            <person name="Overmann J."/>
            <person name="Amann R."/>
            <person name="Jetten M.S.M."/>
            <person name="Mascher T."/>
            <person name="Medema M.H."/>
            <person name="Devos D.P."/>
            <person name="Kaster A.-K."/>
            <person name="Ovreas L."/>
            <person name="Rohde M."/>
            <person name="Galperin M.Y."/>
            <person name="Jogler C."/>
        </authorList>
    </citation>
    <scope>NUCLEOTIDE SEQUENCE [LARGE SCALE GENOMIC DNA]</scope>
    <source>
        <strain evidence="2 3">KOR34</strain>
    </source>
</reference>
<sequence length="225" mass="22705">MVVKLACVACRAWKGGRAVAAPKRAGETLDSSCRPPAAPTAAARWTNLAGAAVLSDSFCPKTRAERTKPGPYSGPAGSFHAAIAASTARRAAAPCGVLSDSDRARGPNHQPPAGTFGTRVGLVRGAARTPAPGVCLGLRVGACPYCPALGGRFLRRNGGKGPGARGAAAVRARAPTDRPAARPRRPTSGTRTAPAARSAPGRSRWRRGAGSPAGSSRSTAPCSPN</sequence>
<organism evidence="2 3">
    <name type="scientific">Posidoniimonas corsicana</name>
    <dbReference type="NCBI Taxonomy" id="1938618"/>
    <lineage>
        <taxon>Bacteria</taxon>
        <taxon>Pseudomonadati</taxon>
        <taxon>Planctomycetota</taxon>
        <taxon>Planctomycetia</taxon>
        <taxon>Pirellulales</taxon>
        <taxon>Lacipirellulaceae</taxon>
        <taxon>Posidoniimonas</taxon>
    </lineage>
</organism>
<keyword evidence="3" id="KW-1185">Reference proteome</keyword>